<dbReference type="PANTHER" id="PTHR43331">
    <property type="entry name" value="HOMOSERINE DEHYDROGENASE"/>
    <property type="match status" value="1"/>
</dbReference>
<accession>A0A1B1U5S6</accession>
<keyword evidence="10 13" id="KW-0486">Methionine biosynthesis</keyword>
<evidence type="ECO:0000256" key="13">
    <source>
        <dbReference type="RuleBase" id="RU000579"/>
    </source>
</evidence>
<dbReference type="PROSITE" id="PS51671">
    <property type="entry name" value="ACT"/>
    <property type="match status" value="1"/>
</dbReference>
<protein>
    <recommendedName>
        <fullName evidence="5 13">Homoserine dehydrogenase</fullName>
        <ecNumber evidence="4 13">1.1.1.3</ecNumber>
    </recommendedName>
</protein>
<dbReference type="InterPro" id="IPR005106">
    <property type="entry name" value="Asp/hSer_DH_NAD-bd"/>
</dbReference>
<dbReference type="PIRSF" id="PIRSF000098">
    <property type="entry name" value="Homoser_dehydrog"/>
    <property type="match status" value="1"/>
</dbReference>
<dbReference type="SUPFAM" id="SSF55347">
    <property type="entry name" value="Glyceraldehyde-3-phosphate dehydrogenase-like, C-terminal domain"/>
    <property type="match status" value="1"/>
</dbReference>
<sequence>MQKIYIGLIGLGTVGGSVARILQEHTDLIAKRAGVQICVKMAVVRDVAKYANFGIPVSANIEDVLEDEAISIVVELIGGIEYPFDLAKRVFAKNKALVSANKAMLAHHMRDLMECAKNAPIGFEASVCGGVPVIEVLRDSLVANHIVSFEGILNGTSNYILTQMFEQKMSFERALQEAQRLGYAESDPSLDVNGLDAGHKLVILAQLAYGIAVPMGDVLVEGIEGIVLEDLCFADEWGYRIKLLGIATLSNGTLDLRLHLALIPKDTYLAKIDGVTNALSVRGDCVGEVNLCGLGAGGDATASAVIADLVSIARCRNGAYPLPPFGFFESSDCATIKPKGEIESAYYLRFIVCNRSGVLAKITQILADCNISVNEILQKEKGGEVMIGLITYQTQEQHISKALCALAQLDFMQQAPYKIRIR</sequence>
<dbReference type="EC" id="1.1.1.3" evidence="4 13"/>
<dbReference type="UniPathway" id="UPA00051">
    <property type="reaction ID" value="UER00465"/>
</dbReference>
<dbReference type="GO" id="GO:0009086">
    <property type="term" value="P:methionine biosynthetic process"/>
    <property type="evidence" value="ECO:0007669"/>
    <property type="project" value="UniProtKB-KW"/>
</dbReference>
<comment type="pathway">
    <text evidence="1 13">Amino-acid biosynthesis; L-threonine biosynthesis; L-threonine from L-aspartate: step 3/5.</text>
</comment>
<evidence type="ECO:0000256" key="4">
    <source>
        <dbReference type="ARBA" id="ARBA00013213"/>
    </source>
</evidence>
<organism evidence="16 17">
    <name type="scientific">Helicobacter enhydrae</name>
    <dbReference type="NCBI Taxonomy" id="222136"/>
    <lineage>
        <taxon>Bacteria</taxon>
        <taxon>Pseudomonadati</taxon>
        <taxon>Campylobacterota</taxon>
        <taxon>Epsilonproteobacteria</taxon>
        <taxon>Campylobacterales</taxon>
        <taxon>Helicobacteraceae</taxon>
        <taxon>Helicobacter</taxon>
    </lineage>
</organism>
<dbReference type="Proteomes" id="UP000092884">
    <property type="component" value="Chromosome"/>
</dbReference>
<feature type="domain" description="ACT" evidence="15">
    <location>
        <begin position="347"/>
        <end position="422"/>
    </location>
</feature>
<feature type="binding site" evidence="12">
    <location>
        <position position="185"/>
    </location>
    <ligand>
        <name>L-homoserine</name>
        <dbReference type="ChEBI" id="CHEBI:57476"/>
    </ligand>
</feature>
<dbReference type="Pfam" id="PF00742">
    <property type="entry name" value="Homoserine_dh"/>
    <property type="match status" value="1"/>
</dbReference>
<dbReference type="OrthoDB" id="9808167at2"/>
<keyword evidence="7 13" id="KW-0791">Threonine biosynthesis</keyword>
<evidence type="ECO:0000256" key="2">
    <source>
        <dbReference type="ARBA" id="ARBA00005062"/>
    </source>
</evidence>
<evidence type="ECO:0000256" key="10">
    <source>
        <dbReference type="ARBA" id="ARBA00023167"/>
    </source>
</evidence>
<comment type="similarity">
    <text evidence="3 14">Belongs to the homoserine dehydrogenase family.</text>
</comment>
<dbReference type="GO" id="GO:0004412">
    <property type="term" value="F:homoserine dehydrogenase activity"/>
    <property type="evidence" value="ECO:0007669"/>
    <property type="project" value="UniProtKB-EC"/>
</dbReference>
<dbReference type="PANTHER" id="PTHR43331:SF1">
    <property type="entry name" value="HOMOSERINE DEHYDROGENASE"/>
    <property type="match status" value="1"/>
</dbReference>
<dbReference type="AlphaFoldDB" id="A0A1B1U5S6"/>
<dbReference type="InterPro" id="IPR045865">
    <property type="entry name" value="ACT-like_dom_sf"/>
</dbReference>
<dbReference type="NCBIfam" id="NF004976">
    <property type="entry name" value="PRK06349.1"/>
    <property type="match status" value="1"/>
</dbReference>
<dbReference type="InterPro" id="IPR036291">
    <property type="entry name" value="NAD(P)-bd_dom_sf"/>
</dbReference>
<keyword evidence="9 13" id="KW-0560">Oxidoreductase</keyword>
<dbReference type="Pfam" id="PF03447">
    <property type="entry name" value="NAD_binding_3"/>
    <property type="match status" value="1"/>
</dbReference>
<proteinExistence type="inferred from homology"/>
<dbReference type="KEGG" id="het:BBW65_04375"/>
<dbReference type="STRING" id="222136.BBW65_04375"/>
<feature type="binding site" evidence="12">
    <location>
        <begin position="9"/>
        <end position="16"/>
    </location>
    <ligand>
        <name>NADP(+)</name>
        <dbReference type="ChEBI" id="CHEBI:58349"/>
    </ligand>
</feature>
<dbReference type="InterPro" id="IPR016204">
    <property type="entry name" value="HDH"/>
</dbReference>
<evidence type="ECO:0000256" key="12">
    <source>
        <dbReference type="PIRSR" id="PIRSR000098-2"/>
    </source>
</evidence>
<reference evidence="17" key="1">
    <citation type="submission" date="2016-07" db="EMBL/GenBank/DDBJ databases">
        <authorList>
            <person name="Florea S."/>
            <person name="Webb J.S."/>
            <person name="Jaromczyk J."/>
            <person name="Schardl C.L."/>
        </authorList>
    </citation>
    <scope>NUCLEOTIDE SEQUENCE [LARGE SCALE GENOMIC DNA]</scope>
    <source>
        <strain evidence="17">MIT 01-6242</strain>
    </source>
</reference>
<dbReference type="InterPro" id="IPR002912">
    <property type="entry name" value="ACT_dom"/>
</dbReference>
<keyword evidence="6 13" id="KW-0028">Amino-acid biosynthesis</keyword>
<evidence type="ECO:0000256" key="11">
    <source>
        <dbReference type="PIRSR" id="PIRSR000098-1"/>
    </source>
</evidence>
<feature type="active site" description="Proton donor" evidence="11">
    <location>
        <position position="200"/>
    </location>
</feature>
<keyword evidence="17" id="KW-1185">Reference proteome</keyword>
<evidence type="ECO:0000256" key="14">
    <source>
        <dbReference type="RuleBase" id="RU004171"/>
    </source>
</evidence>
<dbReference type="GO" id="GO:0009088">
    <property type="term" value="P:threonine biosynthetic process"/>
    <property type="evidence" value="ECO:0007669"/>
    <property type="project" value="UniProtKB-UniPathway"/>
</dbReference>
<dbReference type="UniPathway" id="UPA00050">
    <property type="reaction ID" value="UER00063"/>
</dbReference>
<dbReference type="PROSITE" id="PS01042">
    <property type="entry name" value="HOMOSER_DHGENASE"/>
    <property type="match status" value="1"/>
</dbReference>
<feature type="binding site" evidence="12">
    <location>
        <position position="102"/>
    </location>
    <ligand>
        <name>NADPH</name>
        <dbReference type="ChEBI" id="CHEBI:57783"/>
    </ligand>
</feature>
<evidence type="ECO:0000256" key="1">
    <source>
        <dbReference type="ARBA" id="ARBA00005056"/>
    </source>
</evidence>
<dbReference type="FunFam" id="3.30.360.10:FF:000005">
    <property type="entry name" value="Homoserine dehydrogenase"/>
    <property type="match status" value="1"/>
</dbReference>
<gene>
    <name evidence="16" type="ORF">BBW65_04375</name>
</gene>
<evidence type="ECO:0000256" key="3">
    <source>
        <dbReference type="ARBA" id="ARBA00006753"/>
    </source>
</evidence>
<evidence type="ECO:0000313" key="16">
    <source>
        <dbReference type="EMBL" id="ANV98081.1"/>
    </source>
</evidence>
<dbReference type="EMBL" id="CP016503">
    <property type="protein sequence ID" value="ANV98081.1"/>
    <property type="molecule type" value="Genomic_DNA"/>
</dbReference>
<dbReference type="Pfam" id="PF01842">
    <property type="entry name" value="ACT"/>
    <property type="match status" value="1"/>
</dbReference>
<keyword evidence="8 12" id="KW-0521">NADP</keyword>
<evidence type="ECO:0000256" key="9">
    <source>
        <dbReference type="ARBA" id="ARBA00023002"/>
    </source>
</evidence>
<name>A0A1B1U5S6_9HELI</name>
<dbReference type="Gene3D" id="3.30.360.10">
    <property type="entry name" value="Dihydrodipicolinate Reductase, domain 2"/>
    <property type="match status" value="1"/>
</dbReference>
<dbReference type="InterPro" id="IPR019811">
    <property type="entry name" value="HDH_CS"/>
</dbReference>
<comment type="pathway">
    <text evidence="2 13">Amino-acid biosynthesis; L-methionine biosynthesis via de novo pathway; L-homoserine from L-aspartate: step 3/3.</text>
</comment>
<dbReference type="SUPFAM" id="SSF55021">
    <property type="entry name" value="ACT-like"/>
    <property type="match status" value="1"/>
</dbReference>
<evidence type="ECO:0000256" key="8">
    <source>
        <dbReference type="ARBA" id="ARBA00022857"/>
    </source>
</evidence>
<dbReference type="InterPro" id="IPR001342">
    <property type="entry name" value="HDH_cat"/>
</dbReference>
<evidence type="ECO:0000256" key="5">
    <source>
        <dbReference type="ARBA" id="ARBA00013376"/>
    </source>
</evidence>
<dbReference type="Gene3D" id="3.30.70.260">
    <property type="match status" value="1"/>
</dbReference>
<comment type="catalytic activity">
    <reaction evidence="13">
        <text>L-homoserine + NADP(+) = L-aspartate 4-semialdehyde + NADPH + H(+)</text>
        <dbReference type="Rhea" id="RHEA:15761"/>
        <dbReference type="ChEBI" id="CHEBI:15378"/>
        <dbReference type="ChEBI" id="CHEBI:57476"/>
        <dbReference type="ChEBI" id="CHEBI:57783"/>
        <dbReference type="ChEBI" id="CHEBI:58349"/>
        <dbReference type="ChEBI" id="CHEBI:537519"/>
        <dbReference type="EC" id="1.1.1.3"/>
    </reaction>
</comment>
<evidence type="ECO:0000256" key="6">
    <source>
        <dbReference type="ARBA" id="ARBA00022605"/>
    </source>
</evidence>
<evidence type="ECO:0000259" key="15">
    <source>
        <dbReference type="PROSITE" id="PS51671"/>
    </source>
</evidence>
<evidence type="ECO:0000313" key="17">
    <source>
        <dbReference type="Proteomes" id="UP000092884"/>
    </source>
</evidence>
<dbReference type="SUPFAM" id="SSF51735">
    <property type="entry name" value="NAD(P)-binding Rossmann-fold domains"/>
    <property type="match status" value="1"/>
</dbReference>
<dbReference type="Gene3D" id="3.40.50.720">
    <property type="entry name" value="NAD(P)-binding Rossmann-like Domain"/>
    <property type="match status" value="1"/>
</dbReference>
<evidence type="ECO:0000256" key="7">
    <source>
        <dbReference type="ARBA" id="ARBA00022697"/>
    </source>
</evidence>
<dbReference type="GO" id="GO:0050661">
    <property type="term" value="F:NADP binding"/>
    <property type="evidence" value="ECO:0007669"/>
    <property type="project" value="InterPro"/>
</dbReference>
<dbReference type="CDD" id="cd04881">
    <property type="entry name" value="ACT_HSDH-Hom"/>
    <property type="match status" value="1"/>
</dbReference>